<sequence length="255" mass="28207">MNKTLIITMGIFKDSIRQPVSYFLVIFFSLLLLITRIITTFGFGLEINMIREMGISSIVLCGLLISILASPGIISEDIRNRAILVVFAKPISKREFILGKYIGIMLTILCAFFFLTLVFGLTLLWKGDILHYGNITKSIILSYELVAIITAISLTLSIFLPIALNAVVCFFIYAAGHLSPYICGRLIEKGGVSQFIGNVIYSILPNLEDFNVSSALAAGIPITSGYMAITSFYGLMYIGVILFIATIILERKEIY</sequence>
<evidence type="ECO:0000256" key="1">
    <source>
        <dbReference type="SAM" id="Phobius"/>
    </source>
</evidence>
<dbReference type="PANTHER" id="PTHR43471:SF10">
    <property type="entry name" value="SLL1107 PROTEIN"/>
    <property type="match status" value="1"/>
</dbReference>
<dbReference type="AlphaFoldDB" id="I3IR49"/>
<dbReference type="Proteomes" id="UP000002985">
    <property type="component" value="Unassembled WGS sequence"/>
</dbReference>
<keyword evidence="1" id="KW-1133">Transmembrane helix</keyword>
<feature type="transmembrane region" description="Helical" evidence="1">
    <location>
        <begin position="101"/>
        <end position="125"/>
    </location>
</feature>
<feature type="transmembrane region" description="Helical" evidence="1">
    <location>
        <begin position="20"/>
        <end position="43"/>
    </location>
</feature>
<accession>I3IR49</accession>
<keyword evidence="1" id="KW-0812">Transmembrane</keyword>
<proteinExistence type="predicted"/>
<keyword evidence="3" id="KW-1185">Reference proteome</keyword>
<dbReference type="eggNOG" id="COG1277">
    <property type="taxonomic scope" value="Bacteria"/>
</dbReference>
<feature type="transmembrane region" description="Helical" evidence="1">
    <location>
        <begin position="145"/>
        <end position="174"/>
    </location>
</feature>
<reference evidence="2 3" key="1">
    <citation type="journal article" date="2012" name="FEBS Lett.">
        <title>Anammox organism KSU-1 expresses a NirK-type copper-containing nitrite reductase instead of a NirS-type with cytochrome cd1.</title>
        <authorList>
            <person name="Hira D."/>
            <person name="Toh H."/>
            <person name="Migita C.T."/>
            <person name="Okubo H."/>
            <person name="Nishiyama T."/>
            <person name="Hattori M."/>
            <person name="Furukawa K."/>
            <person name="Fujii T."/>
        </authorList>
    </citation>
    <scope>NUCLEOTIDE SEQUENCE [LARGE SCALE GENOMIC DNA]</scope>
</reference>
<evidence type="ECO:0000313" key="2">
    <source>
        <dbReference type="EMBL" id="GAB64194.1"/>
    </source>
</evidence>
<dbReference type="PANTHER" id="PTHR43471">
    <property type="entry name" value="ABC TRANSPORTER PERMEASE"/>
    <property type="match status" value="1"/>
</dbReference>
<feature type="transmembrane region" description="Helical" evidence="1">
    <location>
        <begin position="55"/>
        <end position="74"/>
    </location>
</feature>
<comment type="caution">
    <text evidence="2">The sequence shown here is derived from an EMBL/GenBank/DDBJ whole genome shotgun (WGS) entry which is preliminary data.</text>
</comment>
<feature type="transmembrane region" description="Helical" evidence="1">
    <location>
        <begin position="224"/>
        <end position="249"/>
    </location>
</feature>
<organism evidence="2 3">
    <name type="scientific">Candidatus Jettenia caeni</name>
    <dbReference type="NCBI Taxonomy" id="247490"/>
    <lineage>
        <taxon>Bacteria</taxon>
        <taxon>Pseudomonadati</taxon>
        <taxon>Planctomycetota</taxon>
        <taxon>Candidatus Brocadiia</taxon>
        <taxon>Candidatus Brocadiales</taxon>
        <taxon>Candidatus Brocadiaceae</taxon>
        <taxon>Candidatus Jettenia</taxon>
    </lineage>
</organism>
<keyword evidence="1" id="KW-0472">Membrane</keyword>
<dbReference type="OrthoDB" id="264591at2"/>
<evidence type="ECO:0000313" key="3">
    <source>
        <dbReference type="Proteomes" id="UP000002985"/>
    </source>
</evidence>
<gene>
    <name evidence="2" type="ORF">KSU1_D0885</name>
</gene>
<dbReference type="STRING" id="247490.KSU1_D0885"/>
<evidence type="ECO:0008006" key="4">
    <source>
        <dbReference type="Google" id="ProtNLM"/>
    </source>
</evidence>
<protein>
    <recommendedName>
        <fullName evidence="4">ABC transporter permease component</fullName>
    </recommendedName>
</protein>
<dbReference type="EMBL" id="BAFH01000004">
    <property type="protein sequence ID" value="GAB64194.1"/>
    <property type="molecule type" value="Genomic_DNA"/>
</dbReference>
<name>I3IR49_9BACT</name>